<dbReference type="SUPFAM" id="SSF46626">
    <property type="entry name" value="Cytochrome c"/>
    <property type="match status" value="2"/>
</dbReference>
<dbReference type="EMBL" id="JADEXQ010000006">
    <property type="protein sequence ID" value="MBE9028733.1"/>
    <property type="molecule type" value="Genomic_DNA"/>
</dbReference>
<evidence type="ECO:0000256" key="2">
    <source>
        <dbReference type="ARBA" id="ARBA00022617"/>
    </source>
</evidence>
<dbReference type="InterPro" id="IPR036909">
    <property type="entry name" value="Cyt_c-like_dom_sf"/>
</dbReference>
<dbReference type="GO" id="GO:0009055">
    <property type="term" value="F:electron transfer activity"/>
    <property type="evidence" value="ECO:0007669"/>
    <property type="project" value="InterPro"/>
</dbReference>
<dbReference type="PANTHER" id="PTHR30600">
    <property type="entry name" value="CYTOCHROME C PEROXIDASE-RELATED"/>
    <property type="match status" value="1"/>
</dbReference>
<keyword evidence="5" id="KW-0574">Periplasm</keyword>
<evidence type="ECO:0000256" key="1">
    <source>
        <dbReference type="ARBA" id="ARBA00004418"/>
    </source>
</evidence>
<evidence type="ECO:0000256" key="7">
    <source>
        <dbReference type="ARBA" id="ARBA00023004"/>
    </source>
</evidence>
<comment type="caution">
    <text evidence="12">The sequence shown here is derived from an EMBL/GenBank/DDBJ whole genome shotgun (WGS) entry which is preliminary data.</text>
</comment>
<evidence type="ECO:0000259" key="11">
    <source>
        <dbReference type="PROSITE" id="PS51007"/>
    </source>
</evidence>
<dbReference type="PIRSF" id="PIRSF000294">
    <property type="entry name" value="Cytochrome-c_peroxidase"/>
    <property type="match status" value="1"/>
</dbReference>
<keyword evidence="2 8" id="KW-0349">Heme</keyword>
<keyword evidence="3 9" id="KW-0479">Metal-binding</keyword>
<feature type="binding site" description="axial binding residue" evidence="9">
    <location>
        <position position="82"/>
    </location>
    <ligand>
        <name>heme c</name>
        <dbReference type="ChEBI" id="CHEBI:61717"/>
        <label>1</label>
    </ligand>
    <ligandPart>
        <name>Fe</name>
        <dbReference type="ChEBI" id="CHEBI:18248"/>
    </ligandPart>
</feature>
<dbReference type="InterPro" id="IPR026259">
    <property type="entry name" value="MauG/Cytc_peroxidase"/>
</dbReference>
<feature type="chain" id="PRO_5036745908" evidence="10">
    <location>
        <begin position="30"/>
        <end position="332"/>
    </location>
</feature>
<feature type="binding site" description="axial binding residue" evidence="9">
    <location>
        <position position="299"/>
    </location>
    <ligand>
        <name>heme c</name>
        <dbReference type="ChEBI" id="CHEBI:61717"/>
        <label>2</label>
    </ligand>
    <ligandPart>
        <name>Fe</name>
        <dbReference type="ChEBI" id="CHEBI:18248"/>
    </ligandPart>
</feature>
<protein>
    <submittedName>
        <fullName evidence="12">Cytochrome-c peroxidase</fullName>
    </submittedName>
</protein>
<dbReference type="PROSITE" id="PS51007">
    <property type="entry name" value="CYTC"/>
    <property type="match status" value="2"/>
</dbReference>
<dbReference type="Gene3D" id="1.10.760.10">
    <property type="entry name" value="Cytochrome c-like domain"/>
    <property type="match status" value="2"/>
</dbReference>
<keyword evidence="4 10" id="KW-0732">Signal</keyword>
<keyword evidence="7 9" id="KW-0408">Iron</keyword>
<comment type="PTM">
    <text evidence="8">Binds 2 heme groups per subunit.</text>
</comment>
<dbReference type="GO" id="GO:0004130">
    <property type="term" value="F:cytochrome-c peroxidase activity"/>
    <property type="evidence" value="ECO:0007669"/>
    <property type="project" value="TreeGrafter"/>
</dbReference>
<feature type="signal peptide" evidence="10">
    <location>
        <begin position="1"/>
        <end position="29"/>
    </location>
</feature>
<evidence type="ECO:0000256" key="8">
    <source>
        <dbReference type="PIRSR" id="PIRSR000294-1"/>
    </source>
</evidence>
<feature type="binding site" description="covalent" evidence="8">
    <location>
        <position position="222"/>
    </location>
    <ligand>
        <name>heme c</name>
        <dbReference type="ChEBI" id="CHEBI:61717"/>
        <label>2</label>
    </ligand>
</feature>
<dbReference type="GO" id="GO:0020037">
    <property type="term" value="F:heme binding"/>
    <property type="evidence" value="ECO:0007669"/>
    <property type="project" value="InterPro"/>
</dbReference>
<evidence type="ECO:0000256" key="3">
    <source>
        <dbReference type="ARBA" id="ARBA00022723"/>
    </source>
</evidence>
<evidence type="ECO:0000256" key="9">
    <source>
        <dbReference type="PIRSR" id="PIRSR000294-2"/>
    </source>
</evidence>
<evidence type="ECO:0000313" key="12">
    <source>
        <dbReference type="EMBL" id="MBE9028733.1"/>
    </source>
</evidence>
<dbReference type="GO" id="GO:0046872">
    <property type="term" value="F:metal ion binding"/>
    <property type="evidence" value="ECO:0007669"/>
    <property type="project" value="UniProtKB-KW"/>
</dbReference>
<keyword evidence="6" id="KW-0560">Oxidoreductase</keyword>
<evidence type="ECO:0000256" key="4">
    <source>
        <dbReference type="ARBA" id="ARBA00022729"/>
    </source>
</evidence>
<dbReference type="InterPro" id="IPR009056">
    <property type="entry name" value="Cyt_c-like_dom"/>
</dbReference>
<reference evidence="12" key="1">
    <citation type="submission" date="2020-10" db="EMBL/GenBank/DDBJ databases">
        <authorList>
            <person name="Castelo-Branco R."/>
            <person name="Eusebio N."/>
            <person name="Adriana R."/>
            <person name="Vieira A."/>
            <person name="Brugerolle De Fraissinette N."/>
            <person name="Rezende De Castro R."/>
            <person name="Schneider M.P."/>
            <person name="Vasconcelos V."/>
            <person name="Leao P.N."/>
        </authorList>
    </citation>
    <scope>NUCLEOTIDE SEQUENCE</scope>
    <source>
        <strain evidence="12">LEGE 11480</strain>
    </source>
</reference>
<dbReference type="Proteomes" id="UP000625316">
    <property type="component" value="Unassembled WGS sequence"/>
</dbReference>
<name>A0A928VJ73_9CYAN</name>
<dbReference type="InterPro" id="IPR004852">
    <property type="entry name" value="Di-haem_cyt_c_peroxidsae"/>
</dbReference>
<keyword evidence="13" id="KW-1185">Reference proteome</keyword>
<sequence>MVRLRGSVFILAICGLLCFGLSSLLSASALDEATSTNVVTTEPIEPIPQTIALNSEKVELGNQLFHDPQLSGNGKVSCASCHKLSLAGADQLPKSIGTGMGFVNAPTVFNSGLNIKQFWDGRADTLETQIDGPMTSDHEMNSNWPDVVNKLTNSAAYKAEFAKLYPNGINPDNIKDAIATFERSLYTPNSRFDQYLRGNQAILTSSEKAGYQKFKDFGCVACHQGAGVGGNMFQKFGVFGDYFKDRGNITKEDLGRYNVTQDEADRYAFKVPSLRNVVLTAPYFHDGSVETVDEAVKVMIKYQLGRPADQTDIDQIVQFLNTLTANVAGDQS</sequence>
<comment type="cofactor">
    <cofactor evidence="8">
        <name>heme</name>
        <dbReference type="ChEBI" id="CHEBI:30413"/>
    </cofactor>
    <text evidence="8">Binds 2 heme groups.</text>
</comment>
<accession>A0A928VJ73</accession>
<feature type="binding site" description="covalent" evidence="8">
    <location>
        <position position="219"/>
    </location>
    <ligand>
        <name>heme c</name>
        <dbReference type="ChEBI" id="CHEBI:61717"/>
        <label>2</label>
    </ligand>
</feature>
<gene>
    <name evidence="12" type="ORF">IQ266_03040</name>
</gene>
<evidence type="ECO:0000256" key="10">
    <source>
        <dbReference type="SAM" id="SignalP"/>
    </source>
</evidence>
<feature type="binding site" description="covalent" evidence="8">
    <location>
        <position position="78"/>
    </location>
    <ligand>
        <name>heme c</name>
        <dbReference type="ChEBI" id="CHEBI:61717"/>
        <label>1</label>
    </ligand>
</feature>
<feature type="binding site" description="covalent" evidence="8">
    <location>
        <position position="81"/>
    </location>
    <ligand>
        <name>heme c</name>
        <dbReference type="ChEBI" id="CHEBI:61717"/>
        <label>1</label>
    </ligand>
</feature>
<dbReference type="GO" id="GO:0042597">
    <property type="term" value="C:periplasmic space"/>
    <property type="evidence" value="ECO:0007669"/>
    <property type="project" value="UniProtKB-SubCell"/>
</dbReference>
<feature type="domain" description="Cytochrome c" evidence="11">
    <location>
        <begin position="205"/>
        <end position="324"/>
    </location>
</feature>
<evidence type="ECO:0000256" key="6">
    <source>
        <dbReference type="ARBA" id="ARBA00023002"/>
    </source>
</evidence>
<dbReference type="InterPro" id="IPR051395">
    <property type="entry name" value="Cytochrome_c_Peroxidase/MauG"/>
</dbReference>
<evidence type="ECO:0000313" key="13">
    <source>
        <dbReference type="Proteomes" id="UP000625316"/>
    </source>
</evidence>
<feature type="domain" description="Cytochrome c" evidence="11">
    <location>
        <begin position="56"/>
        <end position="185"/>
    </location>
</feature>
<dbReference type="PANTHER" id="PTHR30600:SF7">
    <property type="entry name" value="CYTOCHROME C PEROXIDASE-RELATED"/>
    <property type="match status" value="1"/>
</dbReference>
<evidence type="ECO:0000256" key="5">
    <source>
        <dbReference type="ARBA" id="ARBA00022764"/>
    </source>
</evidence>
<dbReference type="AlphaFoldDB" id="A0A928VJ73"/>
<dbReference type="Pfam" id="PF03150">
    <property type="entry name" value="CCP_MauG"/>
    <property type="match status" value="1"/>
</dbReference>
<dbReference type="RefSeq" id="WP_264323557.1">
    <property type="nucleotide sequence ID" value="NZ_JADEXQ010000006.1"/>
</dbReference>
<proteinExistence type="predicted"/>
<comment type="subcellular location">
    <subcellularLocation>
        <location evidence="1">Periplasm</location>
    </subcellularLocation>
</comment>
<organism evidence="12 13">
    <name type="scientific">Romeriopsis navalis LEGE 11480</name>
    <dbReference type="NCBI Taxonomy" id="2777977"/>
    <lineage>
        <taxon>Bacteria</taxon>
        <taxon>Bacillati</taxon>
        <taxon>Cyanobacteriota</taxon>
        <taxon>Cyanophyceae</taxon>
        <taxon>Leptolyngbyales</taxon>
        <taxon>Leptolyngbyaceae</taxon>
        <taxon>Romeriopsis</taxon>
        <taxon>Romeriopsis navalis</taxon>
    </lineage>
</organism>
<keyword evidence="12" id="KW-0575">Peroxidase</keyword>
<feature type="binding site" description="axial binding residue" evidence="9">
    <location>
        <position position="223"/>
    </location>
    <ligand>
        <name>heme c</name>
        <dbReference type="ChEBI" id="CHEBI:61717"/>
        <label>2</label>
    </ligand>
    <ligandPart>
        <name>Fe</name>
        <dbReference type="ChEBI" id="CHEBI:18248"/>
    </ligandPart>
</feature>